<name>A0A371BIB1_9SPHN</name>
<dbReference type="EMBL" id="QRGP01000001">
    <property type="protein sequence ID" value="RDV07237.1"/>
    <property type="molecule type" value="Genomic_DNA"/>
</dbReference>
<comment type="caution">
    <text evidence="2">The sequence shown here is derived from an EMBL/GenBank/DDBJ whole genome shotgun (WGS) entry which is preliminary data.</text>
</comment>
<reference evidence="3" key="1">
    <citation type="submission" date="2018-08" db="EMBL/GenBank/DDBJ databases">
        <authorList>
            <person name="Kim S.-J."/>
            <person name="Jung G.-Y."/>
        </authorList>
    </citation>
    <scope>NUCLEOTIDE SEQUENCE [LARGE SCALE GENOMIC DNA]</scope>
    <source>
        <strain evidence="3">GY_G</strain>
    </source>
</reference>
<accession>A0A371BIB1</accession>
<evidence type="ECO:0000313" key="2">
    <source>
        <dbReference type="EMBL" id="RDV07237.1"/>
    </source>
</evidence>
<dbReference type="SUPFAM" id="SSF55729">
    <property type="entry name" value="Acyl-CoA N-acyltransferases (Nat)"/>
    <property type="match status" value="1"/>
</dbReference>
<feature type="domain" description="BioF2-like acetyltransferase" evidence="1">
    <location>
        <begin position="169"/>
        <end position="317"/>
    </location>
</feature>
<dbReference type="GO" id="GO:0016740">
    <property type="term" value="F:transferase activity"/>
    <property type="evidence" value="ECO:0007669"/>
    <property type="project" value="UniProtKB-KW"/>
</dbReference>
<dbReference type="OrthoDB" id="213519at2"/>
<keyword evidence="3" id="KW-1185">Reference proteome</keyword>
<protein>
    <submittedName>
        <fullName evidence="2">GNAT family N-acetyltransferase</fullName>
    </submittedName>
</protein>
<keyword evidence="2" id="KW-0808">Transferase</keyword>
<dbReference type="InterPro" id="IPR038740">
    <property type="entry name" value="BioF2-like_GNAT_dom"/>
</dbReference>
<sequence>MTEAVLKTEIVRDTQRFTALSKEWDALAVHLATPLARHAWYMAALAALQQHMFELSVVLIWNGEILIAAAPLMLDKMLTPARLVPIDAFAGEPFRLLYRDPESLALLSHACARLKRPILFRRLQSSETDLAVLSSALRSKAAVYCKPRYTSATTQLPADFETFEASMSRKRLSAIRNKWRAATREHGEVVTEFVTPESGDLPVLMGRFMALEGSGWKQRSGTALSADHRMGCFVSQMASAFAQDGSIEFAFLKIGGRDAACRLLLWQQTGGFAIKIGFDEEFRRFTPGILLSHESLRESCRIGATSFSFLGVYEDWQHNWPHEVTEDFRVATYPFRPSGALALLNDSRQAMLSLLRRY</sequence>
<dbReference type="RefSeq" id="WP_115548783.1">
    <property type="nucleotide sequence ID" value="NZ_QRGP01000001.1"/>
</dbReference>
<dbReference type="AlphaFoldDB" id="A0A371BIB1"/>
<dbReference type="InterPro" id="IPR016181">
    <property type="entry name" value="Acyl_CoA_acyltransferase"/>
</dbReference>
<evidence type="ECO:0000259" key="1">
    <source>
        <dbReference type="Pfam" id="PF13480"/>
    </source>
</evidence>
<organism evidence="2 3">
    <name type="scientific">Sphingorhabdus pulchriflava</name>
    <dbReference type="NCBI Taxonomy" id="2292257"/>
    <lineage>
        <taxon>Bacteria</taxon>
        <taxon>Pseudomonadati</taxon>
        <taxon>Pseudomonadota</taxon>
        <taxon>Alphaproteobacteria</taxon>
        <taxon>Sphingomonadales</taxon>
        <taxon>Sphingomonadaceae</taxon>
        <taxon>Sphingorhabdus</taxon>
    </lineage>
</organism>
<proteinExistence type="predicted"/>
<gene>
    <name evidence="2" type="ORF">DXH95_07680</name>
</gene>
<evidence type="ECO:0000313" key="3">
    <source>
        <dbReference type="Proteomes" id="UP000263833"/>
    </source>
</evidence>
<dbReference type="Proteomes" id="UP000263833">
    <property type="component" value="Unassembled WGS sequence"/>
</dbReference>
<dbReference type="Gene3D" id="3.40.630.30">
    <property type="match status" value="1"/>
</dbReference>
<dbReference type="Pfam" id="PF13480">
    <property type="entry name" value="Acetyltransf_6"/>
    <property type="match status" value="1"/>
</dbReference>